<keyword evidence="2" id="KW-1185">Reference proteome</keyword>
<reference evidence="1 2" key="1">
    <citation type="submission" date="2019-02" db="EMBL/GenBank/DDBJ databases">
        <title>Deep-cultivation of Planctomycetes and their phenomic and genomic characterization uncovers novel biology.</title>
        <authorList>
            <person name="Wiegand S."/>
            <person name="Jogler M."/>
            <person name="Boedeker C."/>
            <person name="Pinto D."/>
            <person name="Vollmers J."/>
            <person name="Rivas-Marin E."/>
            <person name="Kohn T."/>
            <person name="Peeters S.H."/>
            <person name="Heuer A."/>
            <person name="Rast P."/>
            <person name="Oberbeckmann S."/>
            <person name="Bunk B."/>
            <person name="Jeske O."/>
            <person name="Meyerdierks A."/>
            <person name="Storesund J.E."/>
            <person name="Kallscheuer N."/>
            <person name="Luecker S."/>
            <person name="Lage O.M."/>
            <person name="Pohl T."/>
            <person name="Merkel B.J."/>
            <person name="Hornburger P."/>
            <person name="Mueller R.-W."/>
            <person name="Bruemmer F."/>
            <person name="Labrenz M."/>
            <person name="Spormann A.M."/>
            <person name="Op den Camp H."/>
            <person name="Overmann J."/>
            <person name="Amann R."/>
            <person name="Jetten M.S.M."/>
            <person name="Mascher T."/>
            <person name="Medema M.H."/>
            <person name="Devos D.P."/>
            <person name="Kaster A.-K."/>
            <person name="Ovreas L."/>
            <person name="Rohde M."/>
            <person name="Galperin M.Y."/>
            <person name="Jogler C."/>
        </authorList>
    </citation>
    <scope>NUCLEOTIDE SEQUENCE [LARGE SCALE GENOMIC DNA]</scope>
    <source>
        <strain evidence="1 2">Spb1</strain>
    </source>
</reference>
<dbReference type="EMBL" id="CP036299">
    <property type="protein sequence ID" value="QDV30515.1"/>
    <property type="molecule type" value="Genomic_DNA"/>
</dbReference>
<evidence type="ECO:0000313" key="1">
    <source>
        <dbReference type="EMBL" id="QDV30515.1"/>
    </source>
</evidence>
<gene>
    <name evidence="1" type="ORF">Spb1_24490</name>
</gene>
<dbReference type="AlphaFoldDB" id="A0A518GPG0"/>
<sequence>MPRARFERATYGLGIGLFRSAKKLKTLYRNDVT</sequence>
<protein>
    <submittedName>
        <fullName evidence="1">Uncharacterized protein</fullName>
    </submittedName>
</protein>
<accession>A0A518GPG0</accession>
<evidence type="ECO:0000313" key="2">
    <source>
        <dbReference type="Proteomes" id="UP000315349"/>
    </source>
</evidence>
<name>A0A518GPG0_9PLAN</name>
<dbReference type="Proteomes" id="UP000315349">
    <property type="component" value="Chromosome"/>
</dbReference>
<organism evidence="1 2">
    <name type="scientific">Planctopirus ephydatiae</name>
    <dbReference type="NCBI Taxonomy" id="2528019"/>
    <lineage>
        <taxon>Bacteria</taxon>
        <taxon>Pseudomonadati</taxon>
        <taxon>Planctomycetota</taxon>
        <taxon>Planctomycetia</taxon>
        <taxon>Planctomycetales</taxon>
        <taxon>Planctomycetaceae</taxon>
        <taxon>Planctopirus</taxon>
    </lineage>
</organism>
<proteinExistence type="predicted"/>
<dbReference type="KEGG" id="peh:Spb1_24490"/>